<dbReference type="Gene3D" id="2.60.120.620">
    <property type="entry name" value="q2cbj1_9rhob like domain"/>
    <property type="match status" value="1"/>
</dbReference>
<protein>
    <recommendedName>
        <fullName evidence="3">Fe2OG dioxygenase domain-containing protein</fullName>
    </recommendedName>
</protein>
<name>A0ABQ6MRB8_9STRA</name>
<evidence type="ECO:0000313" key="2">
    <source>
        <dbReference type="Proteomes" id="UP001165060"/>
    </source>
</evidence>
<dbReference type="SUPFAM" id="SSF51197">
    <property type="entry name" value="Clavaminate synthase-like"/>
    <property type="match status" value="1"/>
</dbReference>
<keyword evidence="2" id="KW-1185">Reference proteome</keyword>
<proteinExistence type="predicted"/>
<reference evidence="1 2" key="1">
    <citation type="journal article" date="2023" name="Commun. Biol.">
        <title>Genome analysis of Parmales, the sister group of diatoms, reveals the evolutionary specialization of diatoms from phago-mixotrophs to photoautotrophs.</title>
        <authorList>
            <person name="Ban H."/>
            <person name="Sato S."/>
            <person name="Yoshikawa S."/>
            <person name="Yamada K."/>
            <person name="Nakamura Y."/>
            <person name="Ichinomiya M."/>
            <person name="Sato N."/>
            <person name="Blanc-Mathieu R."/>
            <person name="Endo H."/>
            <person name="Kuwata A."/>
            <person name="Ogata H."/>
        </authorList>
    </citation>
    <scope>NUCLEOTIDE SEQUENCE [LARGE SCALE GENOMIC DNA]</scope>
</reference>
<gene>
    <name evidence="1" type="ORF">TeGR_g10284</name>
</gene>
<accession>A0ABQ6MRB8</accession>
<sequence>MTSFSYNANTSHPIDFTSSFSSLLKLPPSAPLHEAHKHPPVSLSTSTCPAHYDGLLLAGHKVLFEGEDPEHKLKGHKRRGHAISTFGTSPSFQTFLDLFTEFVTLKIAPLFPEEHAELVFQYPPTLRVQLANCPGRTAGRLHSDSEYSPLQTHEINFWVPLTDVADTNTLYVESEPGKGDYAPVVMGNGDMAIFWGHKCRHYIVPNAGSVTRVSFDLRICPRALRNYAAEKEDSRRGHRRPNFQEWRVVKREKDEPVTDEIREVRKRIELHYQHLKYNCDIHN</sequence>
<dbReference type="EMBL" id="BRYB01003151">
    <property type="protein sequence ID" value="GMI31491.1"/>
    <property type="molecule type" value="Genomic_DNA"/>
</dbReference>
<evidence type="ECO:0008006" key="3">
    <source>
        <dbReference type="Google" id="ProtNLM"/>
    </source>
</evidence>
<dbReference type="Proteomes" id="UP001165060">
    <property type="component" value="Unassembled WGS sequence"/>
</dbReference>
<evidence type="ECO:0000313" key="1">
    <source>
        <dbReference type="EMBL" id="GMI31491.1"/>
    </source>
</evidence>
<organism evidence="1 2">
    <name type="scientific">Tetraparma gracilis</name>
    <dbReference type="NCBI Taxonomy" id="2962635"/>
    <lineage>
        <taxon>Eukaryota</taxon>
        <taxon>Sar</taxon>
        <taxon>Stramenopiles</taxon>
        <taxon>Ochrophyta</taxon>
        <taxon>Bolidophyceae</taxon>
        <taxon>Parmales</taxon>
        <taxon>Triparmaceae</taxon>
        <taxon>Tetraparma</taxon>
    </lineage>
</organism>
<comment type="caution">
    <text evidence="1">The sequence shown here is derived from an EMBL/GenBank/DDBJ whole genome shotgun (WGS) entry which is preliminary data.</text>
</comment>